<sequence length="167" mass="19130">MAELRLDGHWQASPRAAIFVAKHKERQCIVTSQGKKESWQASGLVLQGCNIVSDLAFFPVRFKRRAYLGRPWKAFSRTIIMETHIDDLIQPEGWLPWVGDFELDTCFYAEFQNTGPDVNTTRRVNWLGVKKNITCAQVLEFTAGRFFLGDEWIREAQVPYTGGMITS</sequence>
<dbReference type="GO" id="GO:0042545">
    <property type="term" value="P:cell wall modification"/>
    <property type="evidence" value="ECO:0007669"/>
    <property type="project" value="InterPro"/>
</dbReference>
<keyword evidence="3" id="KW-0964">Secreted</keyword>
<evidence type="ECO:0000256" key="4">
    <source>
        <dbReference type="ARBA" id="ARBA00022801"/>
    </source>
</evidence>
<evidence type="ECO:0000313" key="7">
    <source>
        <dbReference type="EMBL" id="KAE7995885.1"/>
    </source>
</evidence>
<dbReference type="Pfam" id="PF01095">
    <property type="entry name" value="Pectinesterase"/>
    <property type="match status" value="1"/>
</dbReference>
<keyword evidence="3" id="KW-0134">Cell wall</keyword>
<evidence type="ECO:0000256" key="1">
    <source>
        <dbReference type="ARBA" id="ARBA00004191"/>
    </source>
</evidence>
<accession>A0A5N6Q9P3</accession>
<evidence type="ECO:0000259" key="6">
    <source>
        <dbReference type="Pfam" id="PF01095"/>
    </source>
</evidence>
<dbReference type="OrthoDB" id="2019149at2759"/>
<evidence type="ECO:0000313" key="8">
    <source>
        <dbReference type="Proteomes" id="UP000327013"/>
    </source>
</evidence>
<dbReference type="AlphaFoldDB" id="A0A5N6Q9P3"/>
<dbReference type="Gene3D" id="2.160.20.10">
    <property type="entry name" value="Single-stranded right-handed beta-helix, Pectin lyase-like"/>
    <property type="match status" value="1"/>
</dbReference>
<keyword evidence="5" id="KW-0063">Aspartyl esterase</keyword>
<dbReference type="Proteomes" id="UP000327013">
    <property type="component" value="Chromosome 1"/>
</dbReference>
<evidence type="ECO:0000256" key="2">
    <source>
        <dbReference type="ARBA" id="ARBA00005184"/>
    </source>
</evidence>
<dbReference type="PANTHER" id="PTHR31707">
    <property type="entry name" value="PECTINESTERASE"/>
    <property type="match status" value="1"/>
</dbReference>
<keyword evidence="8" id="KW-1185">Reference proteome</keyword>
<dbReference type="EMBL" id="CM017321">
    <property type="protein sequence ID" value="KAE7995885.1"/>
    <property type="molecule type" value="Genomic_DNA"/>
</dbReference>
<protein>
    <recommendedName>
        <fullName evidence="6">Pectinesterase catalytic domain-containing protein</fullName>
    </recommendedName>
</protein>
<name>A0A5N6Q9P3_9ROSI</name>
<dbReference type="InterPro" id="IPR000070">
    <property type="entry name" value="Pectinesterase_cat"/>
</dbReference>
<dbReference type="UniPathway" id="UPA00545">
    <property type="reaction ID" value="UER00823"/>
</dbReference>
<evidence type="ECO:0000256" key="3">
    <source>
        <dbReference type="ARBA" id="ARBA00022512"/>
    </source>
</evidence>
<dbReference type="GO" id="GO:0045490">
    <property type="term" value="P:pectin catabolic process"/>
    <property type="evidence" value="ECO:0007669"/>
    <property type="project" value="UniProtKB-UniPathway"/>
</dbReference>
<dbReference type="InterPro" id="IPR011050">
    <property type="entry name" value="Pectin_lyase_fold/virulence"/>
</dbReference>
<dbReference type="SUPFAM" id="SSF51126">
    <property type="entry name" value="Pectin lyase-like"/>
    <property type="match status" value="1"/>
</dbReference>
<evidence type="ECO:0000256" key="5">
    <source>
        <dbReference type="ARBA" id="ARBA00023085"/>
    </source>
</evidence>
<feature type="domain" description="Pectinesterase catalytic" evidence="6">
    <location>
        <begin position="23"/>
        <end position="149"/>
    </location>
</feature>
<keyword evidence="4" id="KW-0378">Hydrolase</keyword>
<dbReference type="GO" id="GO:0030599">
    <property type="term" value="F:pectinesterase activity"/>
    <property type="evidence" value="ECO:0007669"/>
    <property type="project" value="InterPro"/>
</dbReference>
<comment type="subcellular location">
    <subcellularLocation>
        <location evidence="1">Secreted</location>
        <location evidence="1">Cell wall</location>
    </subcellularLocation>
</comment>
<proteinExistence type="predicted"/>
<dbReference type="InterPro" id="IPR012334">
    <property type="entry name" value="Pectin_lyas_fold"/>
</dbReference>
<reference evidence="7 8" key="1">
    <citation type="submission" date="2019-06" db="EMBL/GenBank/DDBJ databases">
        <title>A chromosomal-level reference genome of Carpinus fangiana (Coryloideae, Betulaceae).</title>
        <authorList>
            <person name="Yang X."/>
            <person name="Wang Z."/>
            <person name="Zhang L."/>
            <person name="Hao G."/>
            <person name="Liu J."/>
            <person name="Yang Y."/>
        </authorList>
    </citation>
    <scope>NUCLEOTIDE SEQUENCE [LARGE SCALE GENOMIC DNA]</scope>
    <source>
        <strain evidence="7">Cfa_2016G</strain>
        <tissue evidence="7">Leaf</tissue>
    </source>
</reference>
<organism evidence="7 8">
    <name type="scientific">Carpinus fangiana</name>
    <dbReference type="NCBI Taxonomy" id="176857"/>
    <lineage>
        <taxon>Eukaryota</taxon>
        <taxon>Viridiplantae</taxon>
        <taxon>Streptophyta</taxon>
        <taxon>Embryophyta</taxon>
        <taxon>Tracheophyta</taxon>
        <taxon>Spermatophyta</taxon>
        <taxon>Magnoliopsida</taxon>
        <taxon>eudicotyledons</taxon>
        <taxon>Gunneridae</taxon>
        <taxon>Pentapetalae</taxon>
        <taxon>rosids</taxon>
        <taxon>fabids</taxon>
        <taxon>Fagales</taxon>
        <taxon>Betulaceae</taxon>
        <taxon>Carpinus</taxon>
    </lineage>
</organism>
<gene>
    <name evidence="7" type="ORF">FH972_000648</name>
</gene>
<comment type="pathway">
    <text evidence="2">Glycan metabolism; pectin degradation; 2-dehydro-3-deoxy-D-gluconate from pectin: step 1/5.</text>
</comment>